<dbReference type="STRING" id="317025.Tcr_1866"/>
<proteinExistence type="predicted"/>
<dbReference type="InterPro" id="IPR036259">
    <property type="entry name" value="MFS_trans_sf"/>
</dbReference>
<dbReference type="GO" id="GO:0022857">
    <property type="term" value="F:transmembrane transporter activity"/>
    <property type="evidence" value="ECO:0007669"/>
    <property type="project" value="InterPro"/>
</dbReference>
<gene>
    <name evidence="5" type="ordered locus">Tcr_1866</name>
</gene>
<feature type="transmembrane region" description="Helical" evidence="4">
    <location>
        <begin position="344"/>
        <end position="367"/>
    </location>
</feature>
<dbReference type="InterPro" id="IPR047769">
    <property type="entry name" value="MFS_ArsJ"/>
</dbReference>
<feature type="transmembrane region" description="Helical" evidence="4">
    <location>
        <begin position="309"/>
        <end position="332"/>
    </location>
</feature>
<sequence>MTLSALQQYGLVTANYWAFTVTDGAIRMLVLLYFHQLGYSPLEIALLFVFYEFFGIVTNLFGGWLGARLGLNVTMNLGLGLQVVALMMLTVSPEWLTVAYVMTAQALSGIAKDLNKMSAKSSVKSLASEATGQLYRWVALLTGSKNALKGVGFFVGAALLGAVGFVNALYVLTALIVIPLIFSLLWLDASLGKAKNKPKFKDVFSKSSAINWLSGARFFLFGARDVWFVVALPVYLQAVLGWSHTAVGAFMASWIIGYGIVQAFAPRLTGRGKEQANPTQQTAMKLALMLALVPMIIGLLLSFSPTLVVVFGLLVFGVVFALNSSVHSYLIVSYADADGTSKDVGFYYMANAAGRLIGTILSGWLYQVAGLEATLWVSSAFVILAALLVLKAKPVQTV</sequence>
<feature type="transmembrane region" description="Helical" evidence="4">
    <location>
        <begin position="16"/>
        <end position="34"/>
    </location>
</feature>
<dbReference type="SUPFAM" id="SSF103473">
    <property type="entry name" value="MFS general substrate transporter"/>
    <property type="match status" value="1"/>
</dbReference>
<evidence type="ECO:0000256" key="4">
    <source>
        <dbReference type="SAM" id="Phobius"/>
    </source>
</evidence>
<evidence type="ECO:0000256" key="3">
    <source>
        <dbReference type="ARBA" id="ARBA00023136"/>
    </source>
</evidence>
<feature type="transmembrane region" description="Helical" evidence="4">
    <location>
        <begin position="373"/>
        <end position="390"/>
    </location>
</feature>
<feature type="transmembrane region" description="Helical" evidence="4">
    <location>
        <begin position="210"/>
        <end position="236"/>
    </location>
</feature>
<dbReference type="PANTHER" id="PTHR23547:SF1">
    <property type="entry name" value="MAJOR FACILITATOR SUPERFAMILY MFS_1"/>
    <property type="match status" value="1"/>
</dbReference>
<keyword evidence="1 4" id="KW-0812">Transmembrane</keyword>
<dbReference type="Pfam" id="PF07690">
    <property type="entry name" value="MFS_1"/>
    <property type="match status" value="1"/>
</dbReference>
<dbReference type="AlphaFoldDB" id="Q31EG7"/>
<dbReference type="KEGG" id="tcx:Tcr_1866"/>
<dbReference type="NCBIfam" id="NF033734">
    <property type="entry name" value="MFS_ArsJ"/>
    <property type="match status" value="1"/>
</dbReference>
<feature type="transmembrane region" description="Helical" evidence="4">
    <location>
        <begin position="286"/>
        <end position="303"/>
    </location>
</feature>
<dbReference type="HOGENOM" id="CLU_030532_1_0_6"/>
<dbReference type="eggNOG" id="COG2814">
    <property type="taxonomic scope" value="Bacteria"/>
</dbReference>
<keyword evidence="3 4" id="KW-0472">Membrane</keyword>
<feature type="transmembrane region" description="Helical" evidence="4">
    <location>
        <begin position="169"/>
        <end position="189"/>
    </location>
</feature>
<dbReference type="InterPro" id="IPR011701">
    <property type="entry name" value="MFS"/>
</dbReference>
<feature type="transmembrane region" description="Helical" evidence="4">
    <location>
        <begin position="46"/>
        <end position="67"/>
    </location>
</feature>
<evidence type="ECO:0000256" key="1">
    <source>
        <dbReference type="ARBA" id="ARBA00022692"/>
    </source>
</evidence>
<keyword evidence="2 4" id="KW-1133">Transmembrane helix</keyword>
<evidence type="ECO:0000313" key="5">
    <source>
        <dbReference type="EMBL" id="ABB42456.1"/>
    </source>
</evidence>
<dbReference type="PANTHER" id="PTHR23547">
    <property type="entry name" value="MAJOR FACILITATOR SUPERFAMILY DOMAIN, GENERAL SUBSTRATE TRANSPORTER"/>
    <property type="match status" value="1"/>
</dbReference>
<name>Q31EG7_HYDCU</name>
<organism evidence="5">
    <name type="scientific">Hydrogenovibrio crunogenus (strain DSM 25203 / XCL-2)</name>
    <name type="common">Thiomicrospira crunogena</name>
    <dbReference type="NCBI Taxonomy" id="317025"/>
    <lineage>
        <taxon>Bacteria</taxon>
        <taxon>Pseudomonadati</taxon>
        <taxon>Pseudomonadota</taxon>
        <taxon>Gammaproteobacteria</taxon>
        <taxon>Thiotrichales</taxon>
        <taxon>Piscirickettsiaceae</taxon>
        <taxon>Hydrogenovibrio</taxon>
    </lineage>
</organism>
<protein>
    <submittedName>
        <fullName evidence="5">Major facilitator superfamily (MFS) transporter</fullName>
    </submittedName>
</protein>
<reference evidence="5" key="1">
    <citation type="submission" date="2006-07" db="EMBL/GenBank/DDBJ databases">
        <title>Complete sequence of Thiomicrospira crunogena XCL-2.</title>
        <authorList>
            <consortium name="US DOE Joint Genome Institute"/>
            <person name="Copeland A."/>
            <person name="Lucas S."/>
            <person name="Lapidus A."/>
            <person name="Barry K."/>
            <person name="Detter J.C."/>
            <person name="Glavina del Rio T."/>
            <person name="Hammon N."/>
            <person name="Israni S."/>
            <person name="Dalin E."/>
            <person name="Tice H."/>
            <person name="Pitluck S."/>
            <person name="Chain P."/>
            <person name="Malfatti S."/>
            <person name="Shin M."/>
            <person name="Vergez L."/>
            <person name="Schmutz J."/>
            <person name="Larimer F."/>
            <person name="Land M."/>
            <person name="Hauser L."/>
            <person name="Kyrpides N."/>
            <person name="Lykidis A."/>
            <person name="Scott K.M."/>
            <person name="Sievert S."/>
            <person name="Kerfeld C."/>
            <person name="Freyermuth S."/>
            <person name="Dobrinski K."/>
            <person name="Boller A."/>
            <person name="Fitzpatrick K."/>
            <person name="Thoma P."/>
            <person name="Moore J."/>
            <person name="Richardson P."/>
        </authorList>
    </citation>
    <scope>NUCLEOTIDE SEQUENCE</scope>
    <source>
        <strain evidence="5">XCL-2</strain>
    </source>
</reference>
<feature type="transmembrane region" description="Helical" evidence="4">
    <location>
        <begin position="242"/>
        <end position="265"/>
    </location>
</feature>
<evidence type="ECO:0000256" key="2">
    <source>
        <dbReference type="ARBA" id="ARBA00022989"/>
    </source>
</evidence>
<dbReference type="Gene3D" id="1.20.1250.20">
    <property type="entry name" value="MFS general substrate transporter like domains"/>
    <property type="match status" value="2"/>
</dbReference>
<dbReference type="EMBL" id="CP000109">
    <property type="protein sequence ID" value="ABB42456.1"/>
    <property type="molecule type" value="Genomic_DNA"/>
</dbReference>
<feature type="transmembrane region" description="Helical" evidence="4">
    <location>
        <begin position="79"/>
        <end position="102"/>
    </location>
</feature>
<dbReference type="OrthoDB" id="186809at2"/>
<accession>Q31EG7</accession>